<gene>
    <name evidence="3" type="ordered locus">Sinac_5082</name>
</gene>
<keyword evidence="4" id="KW-1185">Reference proteome</keyword>
<dbReference type="KEGG" id="saci:Sinac_5082"/>
<protein>
    <submittedName>
        <fullName evidence="3">Uncharacterized protein</fullName>
    </submittedName>
</protein>
<reference evidence="3 4" key="1">
    <citation type="submission" date="2012-02" db="EMBL/GenBank/DDBJ databases">
        <title>Complete sequence of chromosome of Singulisphaera acidiphila DSM 18658.</title>
        <authorList>
            <consortium name="US DOE Joint Genome Institute (JGI-PGF)"/>
            <person name="Lucas S."/>
            <person name="Copeland A."/>
            <person name="Lapidus A."/>
            <person name="Glavina del Rio T."/>
            <person name="Dalin E."/>
            <person name="Tice H."/>
            <person name="Bruce D."/>
            <person name="Goodwin L."/>
            <person name="Pitluck S."/>
            <person name="Peters L."/>
            <person name="Ovchinnikova G."/>
            <person name="Chertkov O."/>
            <person name="Kyrpides N."/>
            <person name="Mavromatis K."/>
            <person name="Ivanova N."/>
            <person name="Brettin T."/>
            <person name="Detter J.C."/>
            <person name="Han C."/>
            <person name="Larimer F."/>
            <person name="Land M."/>
            <person name="Hauser L."/>
            <person name="Markowitz V."/>
            <person name="Cheng J.-F."/>
            <person name="Hugenholtz P."/>
            <person name="Woyke T."/>
            <person name="Wu D."/>
            <person name="Tindall B."/>
            <person name="Pomrenke H."/>
            <person name="Brambilla E."/>
            <person name="Klenk H.-P."/>
            <person name="Eisen J.A."/>
        </authorList>
    </citation>
    <scope>NUCLEOTIDE SEQUENCE [LARGE SCALE GENOMIC DNA]</scope>
    <source>
        <strain evidence="4">ATCC BAA-1392 / DSM 18658 / VKM B-2454 / MOB10</strain>
    </source>
</reference>
<keyword evidence="2" id="KW-0812">Transmembrane</keyword>
<organism evidence="3 4">
    <name type="scientific">Singulisphaera acidiphila (strain ATCC BAA-1392 / DSM 18658 / VKM B-2454 / MOB10)</name>
    <dbReference type="NCBI Taxonomy" id="886293"/>
    <lineage>
        <taxon>Bacteria</taxon>
        <taxon>Pseudomonadati</taxon>
        <taxon>Planctomycetota</taxon>
        <taxon>Planctomycetia</taxon>
        <taxon>Isosphaerales</taxon>
        <taxon>Isosphaeraceae</taxon>
        <taxon>Singulisphaera</taxon>
    </lineage>
</organism>
<dbReference type="RefSeq" id="WP_015248340.1">
    <property type="nucleotide sequence ID" value="NC_019892.1"/>
</dbReference>
<proteinExistence type="predicted"/>
<evidence type="ECO:0000256" key="2">
    <source>
        <dbReference type="SAM" id="Phobius"/>
    </source>
</evidence>
<keyword evidence="2" id="KW-1133">Transmembrane helix</keyword>
<feature type="region of interest" description="Disordered" evidence="1">
    <location>
        <begin position="71"/>
        <end position="109"/>
    </location>
</feature>
<dbReference type="EMBL" id="CP003364">
    <property type="protein sequence ID" value="AGA29234.1"/>
    <property type="molecule type" value="Genomic_DNA"/>
</dbReference>
<dbReference type="AlphaFoldDB" id="L0DIL7"/>
<evidence type="ECO:0000256" key="1">
    <source>
        <dbReference type="SAM" id="MobiDB-lite"/>
    </source>
</evidence>
<dbReference type="Proteomes" id="UP000010798">
    <property type="component" value="Chromosome"/>
</dbReference>
<dbReference type="eggNOG" id="COG1996">
    <property type="taxonomic scope" value="Bacteria"/>
</dbReference>
<dbReference type="HOGENOM" id="CLU_634451_0_0_0"/>
<dbReference type="STRING" id="886293.Sinac_5082"/>
<feature type="region of interest" description="Disordered" evidence="1">
    <location>
        <begin position="136"/>
        <end position="184"/>
    </location>
</feature>
<sequence>MNLLERTRRLLQGLTPASPAKVQYYSVACPEGHRLRGERTEGYQALRCPTCGEGIFVLPRSPLPEPVVAETARGSQSARAAVDPEREDEPVRLSDPIQTPQPESADVDGEIEWVDPALPEVQADSSKNSDFFESLSVEEQKAQGQAVNKGRPPGAKTRSGVSKDRQASDSPGAPRPDRESPRIAVAPRESLADWTRRRRNPLIFLAVAMIVTATVGFRVWRSKFRDLPRVVEIARVQGLEALDAGDFDTAHQLLSDGKRAVEALGGAVEGAAEVRHGAEEAAIFTTLVAEPLEQILAEASADEEKWSARFSTFYKGRSLFLDCTIRAVPDATGSGSYDLDYRIIPNGEGEGSRPGLRVGRIDLTGFRLFELTQPKLGDHVQFGARLASVTHDINKGWLVGLEPESGVFLTHPRALEAIGRPTPEEASGEALP</sequence>
<accession>L0DIL7</accession>
<evidence type="ECO:0000313" key="4">
    <source>
        <dbReference type="Proteomes" id="UP000010798"/>
    </source>
</evidence>
<evidence type="ECO:0000313" key="3">
    <source>
        <dbReference type="EMBL" id="AGA29234.1"/>
    </source>
</evidence>
<dbReference type="OrthoDB" id="208967at2"/>
<keyword evidence="2" id="KW-0472">Membrane</keyword>
<name>L0DIL7_SINAD</name>
<feature type="transmembrane region" description="Helical" evidence="2">
    <location>
        <begin position="202"/>
        <end position="220"/>
    </location>
</feature>